<dbReference type="RefSeq" id="WP_263072760.1">
    <property type="nucleotide sequence ID" value="NZ_JAOUSF010000003.1"/>
</dbReference>
<feature type="transmembrane region" description="Helical" evidence="5">
    <location>
        <begin position="235"/>
        <end position="253"/>
    </location>
</feature>
<gene>
    <name evidence="6" type="ORF">OEV98_08115</name>
</gene>
<dbReference type="InterPro" id="IPR004995">
    <property type="entry name" value="Spore_Ger"/>
</dbReference>
<evidence type="ECO:0000256" key="1">
    <source>
        <dbReference type="ARBA" id="ARBA00004141"/>
    </source>
</evidence>
<keyword evidence="5" id="KW-0812">Transmembrane</keyword>
<dbReference type="EMBL" id="JAOUSF010000003">
    <property type="protein sequence ID" value="MCU9613521.1"/>
    <property type="molecule type" value="Genomic_DNA"/>
</dbReference>
<organism evidence="6 7">
    <name type="scientific">Perspicuibacillus lycopersici</name>
    <dbReference type="NCBI Taxonomy" id="1325689"/>
    <lineage>
        <taxon>Bacteria</taxon>
        <taxon>Bacillati</taxon>
        <taxon>Bacillota</taxon>
        <taxon>Bacilli</taxon>
        <taxon>Bacillales</taxon>
        <taxon>Bacillaceae</taxon>
        <taxon>Perspicuibacillus</taxon>
    </lineage>
</organism>
<evidence type="ECO:0000256" key="3">
    <source>
        <dbReference type="ARBA" id="ARBA00023136"/>
    </source>
</evidence>
<keyword evidence="7" id="KW-1185">Reference proteome</keyword>
<dbReference type="GO" id="GO:0005886">
    <property type="term" value="C:plasma membrane"/>
    <property type="evidence" value="ECO:0007669"/>
    <property type="project" value="UniProtKB-SubCell"/>
</dbReference>
<dbReference type="PIRSF" id="PIRSF005690">
    <property type="entry name" value="GerBA"/>
    <property type="match status" value="1"/>
</dbReference>
<proteinExistence type="inferred from homology"/>
<comment type="caution">
    <text evidence="6">The sequence shown here is derived from an EMBL/GenBank/DDBJ whole genome shotgun (WGS) entry which is preliminary data.</text>
</comment>
<keyword evidence="5" id="KW-1133">Transmembrane helix</keyword>
<dbReference type="InterPro" id="IPR050768">
    <property type="entry name" value="UPF0353/GerABKA_families"/>
</dbReference>
<dbReference type="PANTHER" id="PTHR22550">
    <property type="entry name" value="SPORE GERMINATION PROTEIN"/>
    <property type="match status" value="1"/>
</dbReference>
<dbReference type="AlphaFoldDB" id="A0AAE3IU79"/>
<feature type="transmembrane region" description="Helical" evidence="5">
    <location>
        <begin position="273"/>
        <end position="296"/>
    </location>
</feature>
<comment type="subcellular location">
    <subcellularLocation>
        <location evidence="4">Cell membrane</location>
    </subcellularLocation>
    <subcellularLocation>
        <location evidence="1">Membrane</location>
        <topology evidence="1">Multi-pass membrane protein</topology>
    </subcellularLocation>
</comment>
<protein>
    <submittedName>
        <fullName evidence="6">Spore germination protein</fullName>
    </submittedName>
</protein>
<accession>A0AAE3IU79</accession>
<name>A0AAE3IU79_9BACI</name>
<comment type="similarity">
    <text evidence="2 4">Belongs to the GerABKA family.</text>
</comment>
<dbReference type="Pfam" id="PF03323">
    <property type="entry name" value="GerA"/>
    <property type="match status" value="1"/>
</dbReference>
<reference evidence="6" key="1">
    <citation type="submission" date="2022-10" db="EMBL/GenBank/DDBJ databases">
        <title>Description of Fervidibacillus gen. nov. in the family Fervidibacillaceae fam. nov. with two species, Fervidibacillus albus sp. nov., and Fervidibacillus halotolerans sp. nov., isolated from tidal flat sediments.</title>
        <authorList>
            <person name="Kwon K.K."/>
            <person name="Yang S.-H."/>
        </authorList>
    </citation>
    <scope>NUCLEOTIDE SEQUENCE</scope>
    <source>
        <strain evidence="6">JCM 19140</strain>
    </source>
</reference>
<evidence type="ECO:0000256" key="5">
    <source>
        <dbReference type="SAM" id="Phobius"/>
    </source>
</evidence>
<evidence type="ECO:0000313" key="7">
    <source>
        <dbReference type="Proteomes" id="UP001209318"/>
    </source>
</evidence>
<sequence length="447" mass="50571">MKQQFEKSLESIKLLLKTKLKSDDLINQQLHRDNQCVEIIYIKSICDSQTIDLKIMKPFFEINSIEAYEMYIRSLPENKSYQSEQVAINNLLRGHVAIFTPTKCIFIDVKKIVNNNIFETTVESTLQGPKNALSEDLATNLNLIRHRYHLQSLTVELKAVSQTNLQLALLFDKSKVDSELLAKVQKKLASIDKQKIESSAQLQRYLNNQKRRLFPTIMITERPDRISFNLLKGKIAVLIEGSQFALIIPSVFFDFMSSMDDKYQSYWVTKSLVILRYTGLFISTFLPGLYVAFSAFNPEVLRVQLTLSISGSRMSVPFPAYLEVLFMLLMMEMLVEASIRLPKSIGSTATTVGGLILGQAATQAGLVSNIMIIIVAAVAISNFVVPINEMGFSFRVVKYVLLLISTLFGLIGIIFGFVALLIYLVHLESFGQPYLKLFIQDTTDKNL</sequence>
<keyword evidence="3 4" id="KW-0472">Membrane</keyword>
<dbReference type="Proteomes" id="UP001209318">
    <property type="component" value="Unassembled WGS sequence"/>
</dbReference>
<feature type="transmembrane region" description="Helical" evidence="5">
    <location>
        <begin position="366"/>
        <end position="387"/>
    </location>
</feature>
<evidence type="ECO:0000256" key="4">
    <source>
        <dbReference type="PIRNR" id="PIRNR005690"/>
    </source>
</evidence>
<dbReference type="PANTHER" id="PTHR22550:SF5">
    <property type="entry name" value="LEUCINE ZIPPER PROTEIN 4"/>
    <property type="match status" value="1"/>
</dbReference>
<evidence type="ECO:0000256" key="2">
    <source>
        <dbReference type="ARBA" id="ARBA00005278"/>
    </source>
</evidence>
<feature type="transmembrane region" description="Helical" evidence="5">
    <location>
        <begin position="399"/>
        <end position="425"/>
    </location>
</feature>
<evidence type="ECO:0000313" key="6">
    <source>
        <dbReference type="EMBL" id="MCU9613521.1"/>
    </source>
</evidence>
<dbReference type="GO" id="GO:0009847">
    <property type="term" value="P:spore germination"/>
    <property type="evidence" value="ECO:0007669"/>
    <property type="project" value="UniProtKB-UniRule"/>
</dbReference>